<proteinExistence type="inferred from homology"/>
<dbReference type="PANTHER" id="PTHR21716">
    <property type="entry name" value="TRANSMEMBRANE PROTEIN"/>
    <property type="match status" value="1"/>
</dbReference>
<gene>
    <name evidence="9" type="ORF">METZ01_LOCUS139529</name>
</gene>
<organism evidence="9">
    <name type="scientific">marine metagenome</name>
    <dbReference type="NCBI Taxonomy" id="408172"/>
    <lineage>
        <taxon>unclassified sequences</taxon>
        <taxon>metagenomes</taxon>
        <taxon>ecological metagenomes</taxon>
    </lineage>
</organism>
<protein>
    <recommendedName>
        <fullName evidence="10">AI-2 transport protein TqsA</fullName>
    </recommendedName>
</protein>
<dbReference type="InterPro" id="IPR002549">
    <property type="entry name" value="AI-2E-like"/>
</dbReference>
<comment type="subcellular location">
    <subcellularLocation>
        <location evidence="1">Cell membrane</location>
        <topology evidence="1">Multi-pass membrane protein</topology>
    </subcellularLocation>
</comment>
<feature type="transmembrane region" description="Helical" evidence="8">
    <location>
        <begin position="187"/>
        <end position="208"/>
    </location>
</feature>
<keyword evidence="6 8" id="KW-1133">Transmembrane helix</keyword>
<feature type="transmembrane region" description="Helical" evidence="8">
    <location>
        <begin position="282"/>
        <end position="306"/>
    </location>
</feature>
<reference evidence="9" key="1">
    <citation type="submission" date="2018-05" db="EMBL/GenBank/DDBJ databases">
        <authorList>
            <person name="Lanie J.A."/>
            <person name="Ng W.-L."/>
            <person name="Kazmierczak K.M."/>
            <person name="Andrzejewski T.M."/>
            <person name="Davidsen T.M."/>
            <person name="Wayne K.J."/>
            <person name="Tettelin H."/>
            <person name="Glass J.I."/>
            <person name="Rusch D."/>
            <person name="Podicherti R."/>
            <person name="Tsui H.-C.T."/>
            <person name="Winkler M.E."/>
        </authorList>
    </citation>
    <scope>NUCLEOTIDE SEQUENCE</scope>
</reference>
<evidence type="ECO:0000256" key="3">
    <source>
        <dbReference type="ARBA" id="ARBA00022448"/>
    </source>
</evidence>
<dbReference type="PANTHER" id="PTHR21716:SF53">
    <property type="entry name" value="PERMEASE PERM-RELATED"/>
    <property type="match status" value="1"/>
</dbReference>
<evidence type="ECO:0000313" key="9">
    <source>
        <dbReference type="EMBL" id="SVA86675.1"/>
    </source>
</evidence>
<feature type="transmembrane region" description="Helical" evidence="8">
    <location>
        <begin position="214"/>
        <end position="239"/>
    </location>
</feature>
<accession>A0A381ZBI5</accession>
<comment type="similarity">
    <text evidence="2">Belongs to the autoinducer-2 exporter (AI-2E) (TC 2.A.86) family.</text>
</comment>
<feature type="transmembrane region" description="Helical" evidence="8">
    <location>
        <begin position="149"/>
        <end position="166"/>
    </location>
</feature>
<feature type="transmembrane region" description="Helical" evidence="8">
    <location>
        <begin position="251"/>
        <end position="270"/>
    </location>
</feature>
<evidence type="ECO:0000256" key="4">
    <source>
        <dbReference type="ARBA" id="ARBA00022475"/>
    </source>
</evidence>
<evidence type="ECO:0000256" key="5">
    <source>
        <dbReference type="ARBA" id="ARBA00022692"/>
    </source>
</evidence>
<dbReference type="GO" id="GO:0005886">
    <property type="term" value="C:plasma membrane"/>
    <property type="evidence" value="ECO:0007669"/>
    <property type="project" value="UniProtKB-SubCell"/>
</dbReference>
<sequence length="337" mass="37640">MNQGSKENNRFITISLLILALVAVAFTLNFTKPIMIPFVLALLIRILIDPIIDFQIENLHVHRIIAVFVSLILIVFLFIIIVPFIVGSVATFLQSADDYNSKVLILIDIIISKLGEFDIVMDREMIRNTLSDLPFLDWASTILSNSANFISKLFLVVIMALFLLLGKKSKNISPEWNEIIGHVKQYIFTKFITSSLTGILAGLIYWFLGLELALIFGSLTFILNFIPVIGSVIAVLIPLPVAFLQFTDSTYVILIILLPSIVHIVVGNVLEPKLFGKAFGLHPITIILCLIFWGMIWGFIGVLLAAPITAIVKISFEKFETTKPFAKLLEGTIHLKD</sequence>
<evidence type="ECO:0000256" key="1">
    <source>
        <dbReference type="ARBA" id="ARBA00004651"/>
    </source>
</evidence>
<keyword evidence="7 8" id="KW-0472">Membrane</keyword>
<feature type="transmembrane region" description="Helical" evidence="8">
    <location>
        <begin position="64"/>
        <end position="86"/>
    </location>
</feature>
<evidence type="ECO:0000256" key="6">
    <source>
        <dbReference type="ARBA" id="ARBA00022989"/>
    </source>
</evidence>
<keyword evidence="3" id="KW-0813">Transport</keyword>
<dbReference type="GO" id="GO:0055085">
    <property type="term" value="P:transmembrane transport"/>
    <property type="evidence" value="ECO:0007669"/>
    <property type="project" value="TreeGrafter"/>
</dbReference>
<evidence type="ECO:0000256" key="2">
    <source>
        <dbReference type="ARBA" id="ARBA00009773"/>
    </source>
</evidence>
<feature type="transmembrane region" description="Helical" evidence="8">
    <location>
        <begin position="34"/>
        <end position="52"/>
    </location>
</feature>
<dbReference type="AlphaFoldDB" id="A0A381ZBI5"/>
<dbReference type="EMBL" id="UINC01020697">
    <property type="protein sequence ID" value="SVA86675.1"/>
    <property type="molecule type" value="Genomic_DNA"/>
</dbReference>
<keyword evidence="4" id="KW-1003">Cell membrane</keyword>
<keyword evidence="5 8" id="KW-0812">Transmembrane</keyword>
<evidence type="ECO:0000256" key="8">
    <source>
        <dbReference type="SAM" id="Phobius"/>
    </source>
</evidence>
<name>A0A381ZBI5_9ZZZZ</name>
<feature type="transmembrane region" description="Helical" evidence="8">
    <location>
        <begin position="12"/>
        <end position="28"/>
    </location>
</feature>
<evidence type="ECO:0008006" key="10">
    <source>
        <dbReference type="Google" id="ProtNLM"/>
    </source>
</evidence>
<evidence type="ECO:0000256" key="7">
    <source>
        <dbReference type="ARBA" id="ARBA00023136"/>
    </source>
</evidence>
<dbReference type="Pfam" id="PF01594">
    <property type="entry name" value="AI-2E_transport"/>
    <property type="match status" value="1"/>
</dbReference>